<reference evidence="3 4" key="1">
    <citation type="submission" date="2020-08" db="EMBL/GenBank/DDBJ databases">
        <title>Genomic Encyclopedia of Type Strains, Phase IV (KMG-IV): sequencing the most valuable type-strain genomes for metagenomic binning, comparative biology and taxonomic classification.</title>
        <authorList>
            <person name="Goeker M."/>
        </authorList>
    </citation>
    <scope>NUCLEOTIDE SEQUENCE [LARGE SCALE GENOMIC DNA]</scope>
    <source>
        <strain evidence="3 4">DSM 101465</strain>
    </source>
</reference>
<feature type="region of interest" description="Disordered" evidence="1">
    <location>
        <begin position="382"/>
        <end position="446"/>
    </location>
</feature>
<proteinExistence type="predicted"/>
<dbReference type="RefSeq" id="WP_183333392.1">
    <property type="nucleotide sequence ID" value="NZ_BMHX01000003.1"/>
</dbReference>
<name>A0A841K573_9HYPH</name>
<evidence type="ECO:0000259" key="2">
    <source>
        <dbReference type="Pfam" id="PF02120"/>
    </source>
</evidence>
<dbReference type="EMBL" id="JACHEH010000003">
    <property type="protein sequence ID" value="MBB6167631.1"/>
    <property type="molecule type" value="Genomic_DNA"/>
</dbReference>
<dbReference type="InterPro" id="IPR038610">
    <property type="entry name" value="FliK-like_C_sf"/>
</dbReference>
<dbReference type="Gene3D" id="3.30.750.140">
    <property type="match status" value="1"/>
</dbReference>
<feature type="domain" description="Flagellar hook-length control protein-like C-terminal" evidence="2">
    <location>
        <begin position="301"/>
        <end position="379"/>
    </location>
</feature>
<feature type="compositionally biased region" description="Basic and acidic residues" evidence="1">
    <location>
        <begin position="416"/>
        <end position="431"/>
    </location>
</feature>
<feature type="compositionally biased region" description="Low complexity" evidence="1">
    <location>
        <begin position="297"/>
        <end position="307"/>
    </location>
</feature>
<protein>
    <submittedName>
        <fullName evidence="3">Chemotaxis protein MotD</fullName>
    </submittedName>
</protein>
<feature type="region of interest" description="Disordered" evidence="1">
    <location>
        <begin position="102"/>
        <end position="240"/>
    </location>
</feature>
<dbReference type="Proteomes" id="UP000588017">
    <property type="component" value="Unassembled WGS sequence"/>
</dbReference>
<feature type="compositionally biased region" description="Gly residues" evidence="1">
    <location>
        <begin position="382"/>
        <end position="391"/>
    </location>
</feature>
<organism evidence="3 4">
    <name type="scientific">Chelatococcus composti</name>
    <dbReference type="NCBI Taxonomy" id="1743235"/>
    <lineage>
        <taxon>Bacteria</taxon>
        <taxon>Pseudomonadati</taxon>
        <taxon>Pseudomonadota</taxon>
        <taxon>Alphaproteobacteria</taxon>
        <taxon>Hyphomicrobiales</taxon>
        <taxon>Chelatococcaceae</taxon>
        <taxon>Chelatococcus</taxon>
    </lineage>
</organism>
<evidence type="ECO:0000313" key="3">
    <source>
        <dbReference type="EMBL" id="MBB6167631.1"/>
    </source>
</evidence>
<dbReference type="CDD" id="cd17470">
    <property type="entry name" value="T3SS_Flik_C"/>
    <property type="match status" value="1"/>
</dbReference>
<feature type="region of interest" description="Disordered" evidence="1">
    <location>
        <begin position="1"/>
        <end position="66"/>
    </location>
</feature>
<dbReference type="Pfam" id="PF02120">
    <property type="entry name" value="Flg_hook"/>
    <property type="match status" value="1"/>
</dbReference>
<dbReference type="InterPro" id="IPR021136">
    <property type="entry name" value="Flagellar_hook_control-like_C"/>
</dbReference>
<sequence length="446" mass="45907">MTMLDPSFLRMPVQRDVPADGSARGEAHGRQDGDAFRALLEKVQGVGRRGEAAGEERRAEAAPPRSLRALVERLGEVVGAGEETADASAPADGEWADVLPEGAEARADGAAEAAGRQPRVNADGVNLPVSERPAKQADAEADVAATKQQAVDEEGTAAQRLAGTKQGLGVDTAPRERPLPKLTVVGRETHFEPVGVVKPQAGAGEAAEEPLPQVKGRVESSPPAGLREARRQGGQPAEKAAALRAVKVEAEAAGSTGPQAEGLPAQTLQQLGERLAGEARGLASSRTQPAGHAAEMQAQPGQQQAGGPVRVLHIQLHPAELGSVSVRMRLVGDGIEVHMRASDARTVQMLQNDSEALTGVLRAAGYRPEVVTLQIGSADAGGGQTLHGGGQQSAAGQQAFQGETSGGGRGASPSQAEEHARRSRREGEGDGHTGLASGRDSSGIYL</sequence>
<comment type="caution">
    <text evidence="3">The sequence shown here is derived from an EMBL/GenBank/DDBJ whole genome shotgun (WGS) entry which is preliminary data.</text>
</comment>
<gene>
    <name evidence="3" type="ORF">HNQ73_001254</name>
</gene>
<feature type="region of interest" description="Disordered" evidence="1">
    <location>
        <begin position="280"/>
        <end position="307"/>
    </location>
</feature>
<feature type="compositionally biased region" description="Basic and acidic residues" evidence="1">
    <location>
        <begin position="23"/>
        <end position="35"/>
    </location>
</feature>
<evidence type="ECO:0000256" key="1">
    <source>
        <dbReference type="SAM" id="MobiDB-lite"/>
    </source>
</evidence>
<feature type="compositionally biased region" description="Basic and acidic residues" evidence="1">
    <location>
        <begin position="48"/>
        <end position="60"/>
    </location>
</feature>
<keyword evidence="4" id="KW-1185">Reference proteome</keyword>
<dbReference type="AlphaFoldDB" id="A0A841K573"/>
<evidence type="ECO:0000313" key="4">
    <source>
        <dbReference type="Proteomes" id="UP000588017"/>
    </source>
</evidence>
<accession>A0A841K573</accession>
<feature type="compositionally biased region" description="Low complexity" evidence="1">
    <location>
        <begin position="392"/>
        <end position="402"/>
    </location>
</feature>